<evidence type="ECO:0000259" key="2">
    <source>
        <dbReference type="PROSITE" id="PS51194"/>
    </source>
</evidence>
<keyword evidence="3" id="KW-0378">Hydrolase</keyword>
<dbReference type="PROSITE" id="PS51192">
    <property type="entry name" value="HELICASE_ATP_BIND_1"/>
    <property type="match status" value="1"/>
</dbReference>
<keyword evidence="3" id="KW-0547">Nucleotide-binding</keyword>
<dbReference type="Pfam" id="PF00271">
    <property type="entry name" value="Helicase_C"/>
    <property type="match status" value="1"/>
</dbReference>
<accession>A0A6L5YML0</accession>
<evidence type="ECO:0000313" key="3">
    <source>
        <dbReference type="EMBL" id="MST58907.1"/>
    </source>
</evidence>
<dbReference type="PANTHER" id="PTHR47396:SF1">
    <property type="entry name" value="ATP-DEPENDENT HELICASE IRC3-RELATED"/>
    <property type="match status" value="1"/>
</dbReference>
<proteinExistence type="predicted"/>
<dbReference type="InterPro" id="IPR027417">
    <property type="entry name" value="P-loop_NTPase"/>
</dbReference>
<dbReference type="GO" id="GO:0005829">
    <property type="term" value="C:cytosol"/>
    <property type="evidence" value="ECO:0007669"/>
    <property type="project" value="TreeGrafter"/>
</dbReference>
<dbReference type="SMART" id="SM00487">
    <property type="entry name" value="DEXDc"/>
    <property type="match status" value="1"/>
</dbReference>
<dbReference type="InterPro" id="IPR006935">
    <property type="entry name" value="Helicase/UvrB_N"/>
</dbReference>
<dbReference type="GO" id="GO:0005524">
    <property type="term" value="F:ATP binding"/>
    <property type="evidence" value="ECO:0007669"/>
    <property type="project" value="InterPro"/>
</dbReference>
<dbReference type="GO" id="GO:0016787">
    <property type="term" value="F:hydrolase activity"/>
    <property type="evidence" value="ECO:0007669"/>
    <property type="project" value="InterPro"/>
</dbReference>
<dbReference type="SUPFAM" id="SSF52540">
    <property type="entry name" value="P-loop containing nucleoside triphosphate hydrolases"/>
    <property type="match status" value="1"/>
</dbReference>
<name>A0A6L5YML0_9FIRM</name>
<dbReference type="AlphaFoldDB" id="A0A6L5YML0"/>
<dbReference type="RefSeq" id="WP_154497553.1">
    <property type="nucleotide sequence ID" value="NZ_VUMU01000016.1"/>
</dbReference>
<dbReference type="Gene3D" id="3.40.50.300">
    <property type="entry name" value="P-loop containing nucleotide triphosphate hydrolases"/>
    <property type="match status" value="2"/>
</dbReference>
<dbReference type="EMBL" id="VUMU01000016">
    <property type="protein sequence ID" value="MST58907.1"/>
    <property type="molecule type" value="Genomic_DNA"/>
</dbReference>
<protein>
    <submittedName>
        <fullName evidence="3">DEAD/DEAH box helicase</fullName>
    </submittedName>
</protein>
<dbReference type="PANTHER" id="PTHR47396">
    <property type="entry name" value="TYPE I RESTRICTION ENZYME ECOKI R PROTEIN"/>
    <property type="match status" value="1"/>
</dbReference>
<organism evidence="3 4">
    <name type="scientific">Waltera intestinalis</name>
    <dbReference type="NCBI Taxonomy" id="2606635"/>
    <lineage>
        <taxon>Bacteria</taxon>
        <taxon>Bacillati</taxon>
        <taxon>Bacillota</taxon>
        <taxon>Clostridia</taxon>
        <taxon>Lachnospirales</taxon>
        <taxon>Lachnospiraceae</taxon>
        <taxon>Waltera</taxon>
    </lineage>
</organism>
<dbReference type="SMART" id="SM00490">
    <property type="entry name" value="HELICc"/>
    <property type="match status" value="1"/>
</dbReference>
<keyword evidence="3" id="KW-0067">ATP-binding</keyword>
<gene>
    <name evidence="3" type="ORF">FYJ59_11770</name>
</gene>
<dbReference type="GO" id="GO:0003677">
    <property type="term" value="F:DNA binding"/>
    <property type="evidence" value="ECO:0007669"/>
    <property type="project" value="InterPro"/>
</dbReference>
<feature type="domain" description="Helicase C-terminal" evidence="2">
    <location>
        <begin position="454"/>
        <end position="625"/>
    </location>
</feature>
<evidence type="ECO:0000313" key="4">
    <source>
        <dbReference type="Proteomes" id="UP000476055"/>
    </source>
</evidence>
<evidence type="ECO:0000259" key="1">
    <source>
        <dbReference type="PROSITE" id="PS51192"/>
    </source>
</evidence>
<dbReference type="InterPro" id="IPR001650">
    <property type="entry name" value="Helicase_C-like"/>
</dbReference>
<dbReference type="GO" id="GO:0004386">
    <property type="term" value="F:helicase activity"/>
    <property type="evidence" value="ECO:0007669"/>
    <property type="project" value="UniProtKB-KW"/>
</dbReference>
<dbReference type="Proteomes" id="UP000476055">
    <property type="component" value="Unassembled WGS sequence"/>
</dbReference>
<sequence length="837" mass="97956">MAESIPEKDQFLIAYPNYVLRETVTYPNGGVSRFYDDGVDMVIIDDEICSCRDGEQIFPYTLITDKQNHYMKIYRRVFRFLGFDVETIEKCLQKSRQEMLHFTKKISERGEHADSSPLELLFEQNFTDVYGMRALKYLQKEFRISDEDGNNYFLDYLVDTTDGRVAIEENGIHYHHPQLIGIEGYRKQLCKQNTCALWGLKLYRFSTEDCRFKDRIEDDIRSYLGKDTSGFREAGLLLERKTELYEHQEISLAQIEERREKGIRAFLIVLPTAAGKSRIVEEDIMKFAAGKEQFRALILAPNTNIIADWKERIDKDLQPLQDRIDIKTYSYAVRHYHEKTRDYYSYIVVDEAHHAVAPMLKRVIQYYAPEFLVGLTATDQRPDKKRLEEIFGNYTTELSLKDAMEKGVVARANVYRIETNIDLSHVRFNGKDYVNADLEKSVRVTSRNELIVNVLKDYFTEGDAGKRQGIIFCINKAHTKEMARLLNAAGISAQDYSGDTKHPEKVMQEFKEHKIRFLCACDMISEGWDYPELGILVMARPTLSKVLYLQQIGRGLRRTSIKKNVFVIDVVDEYGAMVRPCSMHAIFGNSLYVPFGDITRQDYLPGQMIEIDGITERVERIVEVDIHTFEEKYGDYYSQEQLAREYFVNTGTITSWIRKGKITPTVEFPFGSKKISLFSPEDVEKYRKELNIQKHNDDTVRDDFFAFLEERDYSLSYKMPFLLSFIDHMDTIGDAKIEDVLTDYIAFYQDRIDKGLPVDRPSCPYNAETLKDRKLIKSSMLTNPFEKFERKRFMYYSKDLGVISLNHALLAKMSEGDWERVKRQMREDLERYYRDKI</sequence>
<keyword evidence="4" id="KW-1185">Reference proteome</keyword>
<reference evidence="3 4" key="1">
    <citation type="submission" date="2019-08" db="EMBL/GenBank/DDBJ databases">
        <title>In-depth cultivation of the pig gut microbiome towards novel bacterial diversity and tailored functional studies.</title>
        <authorList>
            <person name="Wylensek D."/>
            <person name="Hitch T.C.A."/>
            <person name="Clavel T."/>
        </authorList>
    </citation>
    <scope>NUCLEOTIDE SEQUENCE [LARGE SCALE GENOMIC DNA]</scope>
    <source>
        <strain evidence="3 4">WCA3-601-WT-6H</strain>
    </source>
</reference>
<feature type="domain" description="Helicase ATP-binding" evidence="1">
    <location>
        <begin position="257"/>
        <end position="397"/>
    </location>
</feature>
<keyword evidence="3" id="KW-0347">Helicase</keyword>
<dbReference type="InterPro" id="IPR014001">
    <property type="entry name" value="Helicase_ATP-bd"/>
</dbReference>
<dbReference type="PROSITE" id="PS51194">
    <property type="entry name" value="HELICASE_CTER"/>
    <property type="match status" value="1"/>
</dbReference>
<dbReference type="Pfam" id="PF04851">
    <property type="entry name" value="ResIII"/>
    <property type="match status" value="1"/>
</dbReference>
<dbReference type="InterPro" id="IPR050742">
    <property type="entry name" value="Helicase_Restrict-Modif_Enz"/>
</dbReference>
<comment type="caution">
    <text evidence="3">The sequence shown here is derived from an EMBL/GenBank/DDBJ whole genome shotgun (WGS) entry which is preliminary data.</text>
</comment>